<sequence length="444" mass="47782">MTSVDTRYTVRVGRAEDAAGLATLQASTQLQPAGGGEPHPGIEAWVLDLMDGHPTVTPADFLVVEDTATGRPAASLVGLRQDWYLGGVRLPVGQVELVATDPGHRGNRLTELLFTALHERYRADGVTLQMIEGIPYFYRRLGYDYALADDGAPSVPAASLPTVGSNGSGAGLTVRPAGVGDADALAAIDRRLTGDPVLSCPRDAGTWRYEIAGRRAADFARNEVAVLVDGTDVCGYLVHSVQLFGAGELVLFAAACDRPADWTRAAPAVLAYLGDVGRRYAAAAGQPFTLLRQRLSPLHPLVRSGPAGVPKRPRGWYMRLTDPVDLLDRLVPVLRERWNAARLRWPEPAMTIDTYGRAARLEFTDGELTAVTAVTAGRRSADPSIDPQTHAAVPPAALLQLALGYRTVPDVLVTWPDCVLRDRLTEHFLTVAFPPVEARLWPLA</sequence>
<keyword evidence="1" id="KW-0808">Transferase</keyword>
<dbReference type="GO" id="GO:0016740">
    <property type="term" value="F:transferase activity"/>
    <property type="evidence" value="ECO:0007669"/>
    <property type="project" value="UniProtKB-KW"/>
</dbReference>
<dbReference type="Gene3D" id="3.40.630.30">
    <property type="match status" value="1"/>
</dbReference>
<proteinExistence type="predicted"/>
<dbReference type="SUPFAM" id="SSF55729">
    <property type="entry name" value="Acyl-CoA N-acyltransferases (Nat)"/>
    <property type="match status" value="1"/>
</dbReference>
<dbReference type="RefSeq" id="WP_109601741.1">
    <property type="nucleotide sequence ID" value="NZ_BONA01000083.1"/>
</dbReference>
<evidence type="ECO:0000313" key="2">
    <source>
        <dbReference type="Proteomes" id="UP000245697"/>
    </source>
</evidence>
<name>A0A316EPS0_9ACTN</name>
<organism evidence="1 2">
    <name type="scientific">Actinoplanes xinjiangensis</name>
    <dbReference type="NCBI Taxonomy" id="512350"/>
    <lineage>
        <taxon>Bacteria</taxon>
        <taxon>Bacillati</taxon>
        <taxon>Actinomycetota</taxon>
        <taxon>Actinomycetes</taxon>
        <taxon>Micromonosporales</taxon>
        <taxon>Micromonosporaceae</taxon>
        <taxon>Actinoplanes</taxon>
    </lineage>
</organism>
<dbReference type="Pfam" id="PF13527">
    <property type="entry name" value="Acetyltransf_9"/>
    <property type="match status" value="1"/>
</dbReference>
<protein>
    <submittedName>
        <fullName evidence="1">Acetyltransferase (GNAT) family protein</fullName>
    </submittedName>
</protein>
<comment type="caution">
    <text evidence="1">The sequence shown here is derived from an EMBL/GenBank/DDBJ whole genome shotgun (WGS) entry which is preliminary data.</text>
</comment>
<dbReference type="OrthoDB" id="157327at2"/>
<evidence type="ECO:0000313" key="1">
    <source>
        <dbReference type="EMBL" id="PWK33307.1"/>
    </source>
</evidence>
<dbReference type="AlphaFoldDB" id="A0A316EPS0"/>
<reference evidence="1 2" key="1">
    <citation type="submission" date="2018-05" db="EMBL/GenBank/DDBJ databases">
        <title>Genomic Encyclopedia of Archaeal and Bacterial Type Strains, Phase II (KMG-II): from individual species to whole genera.</title>
        <authorList>
            <person name="Goeker M."/>
        </authorList>
    </citation>
    <scope>NUCLEOTIDE SEQUENCE [LARGE SCALE GENOMIC DNA]</scope>
    <source>
        <strain evidence="1 2">DSM 45184</strain>
    </source>
</reference>
<dbReference type="EMBL" id="QGGR01000028">
    <property type="protein sequence ID" value="PWK33307.1"/>
    <property type="molecule type" value="Genomic_DNA"/>
</dbReference>
<dbReference type="Proteomes" id="UP000245697">
    <property type="component" value="Unassembled WGS sequence"/>
</dbReference>
<accession>A0A316EPS0</accession>
<keyword evidence="2" id="KW-1185">Reference proteome</keyword>
<gene>
    <name evidence="1" type="ORF">BC793_12897</name>
</gene>
<dbReference type="InterPro" id="IPR016181">
    <property type="entry name" value="Acyl_CoA_acyltransferase"/>
</dbReference>